<accession>A0A1Q5SWZ2</accession>
<reference evidence="2 4" key="1">
    <citation type="submission" date="2016-11" db="EMBL/GenBank/DDBJ databases">
        <authorList>
            <person name="Kadnikov V."/>
            <person name="Nazina T."/>
        </authorList>
    </citation>
    <scope>NUCLEOTIDE SEQUENCE [LARGE SCALE GENOMIC DNA]</scope>
    <source>
        <strain evidence="2 4">1017</strain>
    </source>
</reference>
<protein>
    <submittedName>
        <fullName evidence="2">Uncharacterized protein</fullName>
    </submittedName>
</protein>
<reference evidence="2" key="3">
    <citation type="journal article" date="2019" name="Int. J. Syst. Evol. Microbiol.">
        <title>Geobacillus proteiniphilus sp. nov., a thermophilic bacterium isolated from a high-temperature heavy oil reservoir in China.</title>
        <authorList>
            <person name="Semenova E.M."/>
            <person name="Sokolova D.S."/>
            <person name="Grouzdev D.S."/>
            <person name="Poltaraus A.B."/>
            <person name="Vinokurova N.G."/>
            <person name="Tourova T.P."/>
            <person name="Nazina T.N."/>
        </authorList>
    </citation>
    <scope>NUCLEOTIDE SEQUENCE</scope>
    <source>
        <strain evidence="2">1017</strain>
    </source>
</reference>
<keyword evidence="1" id="KW-0812">Transmembrane</keyword>
<dbReference type="EMBL" id="MQMG01000029">
    <property type="protein sequence ID" value="OKO92539.1"/>
    <property type="molecule type" value="Genomic_DNA"/>
</dbReference>
<evidence type="ECO:0000313" key="3">
    <source>
        <dbReference type="EMBL" id="WMJ17337.1"/>
    </source>
</evidence>
<dbReference type="AlphaFoldDB" id="A0A1Q5SWZ2"/>
<gene>
    <name evidence="2" type="ORF">BRO54_2299</name>
    <name evidence="3" type="ORF">RA955_04310</name>
</gene>
<evidence type="ECO:0000313" key="2">
    <source>
        <dbReference type="EMBL" id="OKO92539.1"/>
    </source>
</evidence>
<sequence>MTNRKQRMSEDDRTVRNNWRLFFFLLAASLLWGAAYWIWVAE</sequence>
<feature type="transmembrane region" description="Helical" evidence="1">
    <location>
        <begin position="21"/>
        <end position="39"/>
    </location>
</feature>
<dbReference type="GeneID" id="93329334"/>
<keyword evidence="1" id="KW-0472">Membrane</keyword>
<dbReference type="EMBL" id="CP133076">
    <property type="protein sequence ID" value="WMJ17337.1"/>
    <property type="molecule type" value="Genomic_DNA"/>
</dbReference>
<reference evidence="3 5" key="4">
    <citation type="submission" date="2023-08" db="EMBL/GenBank/DDBJ databases">
        <title>Genome sequencing of the thermostable Gram positive bacteria Geobacillus proteiniphilus strain T-6.</title>
        <authorList>
            <person name="Shulami S."/>
            <person name="Shoham Y."/>
        </authorList>
    </citation>
    <scope>NUCLEOTIDE SEQUENCE [LARGE SCALE GENOMIC DNA]</scope>
    <source>
        <strain evidence="3 5">T-6</strain>
    </source>
</reference>
<dbReference type="Proteomes" id="UP000186030">
    <property type="component" value="Unassembled WGS sequence"/>
</dbReference>
<dbReference type="RefSeq" id="WP_014196248.1">
    <property type="nucleotide sequence ID" value="NZ_CP133076.1"/>
</dbReference>
<organism evidence="2 4">
    <name type="scientific">Geobacillus proteiniphilus</name>
    <dbReference type="NCBI Taxonomy" id="860353"/>
    <lineage>
        <taxon>Bacteria</taxon>
        <taxon>Bacillati</taxon>
        <taxon>Bacillota</taxon>
        <taxon>Bacilli</taxon>
        <taxon>Bacillales</taxon>
        <taxon>Anoxybacillaceae</taxon>
        <taxon>Geobacillus</taxon>
    </lineage>
</organism>
<dbReference type="Proteomes" id="UP001223761">
    <property type="component" value="Chromosome"/>
</dbReference>
<evidence type="ECO:0000313" key="4">
    <source>
        <dbReference type="Proteomes" id="UP000186030"/>
    </source>
</evidence>
<evidence type="ECO:0000256" key="1">
    <source>
        <dbReference type="SAM" id="Phobius"/>
    </source>
</evidence>
<proteinExistence type="predicted"/>
<evidence type="ECO:0000313" key="5">
    <source>
        <dbReference type="Proteomes" id="UP001223761"/>
    </source>
</evidence>
<keyword evidence="1" id="KW-1133">Transmembrane helix</keyword>
<reference evidence="4" key="2">
    <citation type="submission" date="2017-01" db="EMBL/GenBank/DDBJ databases">
        <title>Genome sequencing and annotation of Geobacillus sp. 1017, a Hydrocarbon-Oxidizing Thermophilic Bacterium Isolated from a Heavy Oil Reservoir (China).</title>
        <authorList>
            <person name="Kadnikov V.V."/>
            <person name="Mardanov A.V."/>
            <person name="Poltaraus A.B."/>
            <person name="Sokolova D.S."/>
            <person name="Semenova E.M."/>
            <person name="Ravin N.V."/>
            <person name="Tourova T.P."/>
            <person name="Nazina T.N."/>
        </authorList>
    </citation>
    <scope>NUCLEOTIDE SEQUENCE [LARGE SCALE GENOMIC DNA]</scope>
    <source>
        <strain evidence="4">1017</strain>
    </source>
</reference>
<name>A0A1Q5SWZ2_9BACL</name>
<keyword evidence="5" id="KW-1185">Reference proteome</keyword>